<dbReference type="PIRSF" id="PIRSF039008">
    <property type="entry name" value="YjbJ"/>
    <property type="match status" value="1"/>
</dbReference>
<sequence length="65" mass="7612">MNWDQIEGGWKQFAGKAQQTWGDITGDDWAKIKGKREEIVGLVQSRYGRAKEEAEREVENWMRTL</sequence>
<dbReference type="PANTHER" id="PTHR34977">
    <property type="entry name" value="UPF0337 PROTEIN YJBJ"/>
    <property type="match status" value="1"/>
</dbReference>
<keyword evidence="4" id="KW-1185">Reference proteome</keyword>
<dbReference type="RefSeq" id="WP_189411197.1">
    <property type="nucleotide sequence ID" value="NZ_BMYJ01000004.1"/>
</dbReference>
<protein>
    <submittedName>
        <fullName evidence="3">UPF0337 protein</fullName>
    </submittedName>
</protein>
<reference evidence="3" key="1">
    <citation type="journal article" date="2014" name="Int. J. Syst. Evol. Microbiol.">
        <title>Complete genome sequence of Corynebacterium casei LMG S-19264T (=DSM 44701T), isolated from a smear-ripened cheese.</title>
        <authorList>
            <consortium name="US DOE Joint Genome Institute (JGI-PGF)"/>
            <person name="Walter F."/>
            <person name="Albersmeier A."/>
            <person name="Kalinowski J."/>
            <person name="Ruckert C."/>
        </authorList>
    </citation>
    <scope>NUCLEOTIDE SEQUENCE</scope>
    <source>
        <strain evidence="3">KCTC 23310</strain>
    </source>
</reference>
<reference evidence="3" key="2">
    <citation type="submission" date="2020-09" db="EMBL/GenBank/DDBJ databases">
        <authorList>
            <person name="Sun Q."/>
            <person name="Kim S."/>
        </authorList>
    </citation>
    <scope>NUCLEOTIDE SEQUENCE</scope>
    <source>
        <strain evidence="3">KCTC 23310</strain>
    </source>
</reference>
<dbReference type="AlphaFoldDB" id="A0A918WK13"/>
<evidence type="ECO:0000256" key="1">
    <source>
        <dbReference type="ARBA" id="ARBA00009129"/>
    </source>
</evidence>
<evidence type="ECO:0000259" key="2">
    <source>
        <dbReference type="Pfam" id="PF05532"/>
    </source>
</evidence>
<comment type="similarity">
    <text evidence="1">Belongs to the UPF0337 (CsbD) family.</text>
</comment>
<dbReference type="InterPro" id="IPR050423">
    <property type="entry name" value="UPF0337_stress_rsp"/>
</dbReference>
<name>A0A918WK13_9RHOB</name>
<dbReference type="PANTHER" id="PTHR34977:SF1">
    <property type="entry name" value="UPF0337 PROTEIN YJBJ"/>
    <property type="match status" value="1"/>
</dbReference>
<organism evidence="3 4">
    <name type="scientific">Neogemmobacter tilapiae</name>
    <dbReference type="NCBI Taxonomy" id="875041"/>
    <lineage>
        <taxon>Bacteria</taxon>
        <taxon>Pseudomonadati</taxon>
        <taxon>Pseudomonadota</taxon>
        <taxon>Alphaproteobacteria</taxon>
        <taxon>Rhodobacterales</taxon>
        <taxon>Paracoccaceae</taxon>
        <taxon>Neogemmobacter</taxon>
    </lineage>
</organism>
<accession>A0A918WK13</accession>
<comment type="caution">
    <text evidence="3">The sequence shown here is derived from an EMBL/GenBank/DDBJ whole genome shotgun (WGS) entry which is preliminary data.</text>
</comment>
<dbReference type="InterPro" id="IPR008462">
    <property type="entry name" value="CsbD"/>
</dbReference>
<proteinExistence type="inferred from homology"/>
<evidence type="ECO:0000313" key="4">
    <source>
        <dbReference type="Proteomes" id="UP000638981"/>
    </source>
</evidence>
<dbReference type="EMBL" id="BMYJ01000004">
    <property type="protein sequence ID" value="GHC54632.1"/>
    <property type="molecule type" value="Genomic_DNA"/>
</dbReference>
<dbReference type="InterPro" id="IPR026042">
    <property type="entry name" value="YjbJ"/>
</dbReference>
<dbReference type="SUPFAM" id="SSF69047">
    <property type="entry name" value="Hypothetical protein YjbJ"/>
    <property type="match status" value="1"/>
</dbReference>
<dbReference type="Proteomes" id="UP000638981">
    <property type="component" value="Unassembled WGS sequence"/>
</dbReference>
<dbReference type="Pfam" id="PF05532">
    <property type="entry name" value="CsbD"/>
    <property type="match status" value="1"/>
</dbReference>
<evidence type="ECO:0000313" key="3">
    <source>
        <dbReference type="EMBL" id="GHC54632.1"/>
    </source>
</evidence>
<dbReference type="InterPro" id="IPR036629">
    <property type="entry name" value="YjbJ_sf"/>
</dbReference>
<gene>
    <name evidence="3" type="ORF">GCM10007315_16980</name>
</gene>
<feature type="domain" description="CsbD-like" evidence="2">
    <location>
        <begin position="4"/>
        <end position="56"/>
    </location>
</feature>
<dbReference type="Gene3D" id="1.10.1470.10">
    <property type="entry name" value="YjbJ"/>
    <property type="match status" value="1"/>
</dbReference>